<keyword evidence="3" id="KW-1185">Reference proteome</keyword>
<name>A0ABV1VJ79_9ACTN</name>
<feature type="region of interest" description="Disordered" evidence="1">
    <location>
        <begin position="60"/>
        <end position="85"/>
    </location>
</feature>
<comment type="caution">
    <text evidence="2">The sequence shown here is derived from an EMBL/GenBank/DDBJ whole genome shotgun (WGS) entry which is preliminary data.</text>
</comment>
<accession>A0ABV1VJ79</accession>
<reference evidence="2 3" key="1">
    <citation type="submission" date="2024-06" db="EMBL/GenBank/DDBJ databases">
        <title>The Natural Products Discovery Center: Release of the First 8490 Sequenced Strains for Exploring Actinobacteria Biosynthetic Diversity.</title>
        <authorList>
            <person name="Kalkreuter E."/>
            <person name="Kautsar S.A."/>
            <person name="Yang D."/>
            <person name="Bader C.D."/>
            <person name="Teijaro C.N."/>
            <person name="Fluegel L."/>
            <person name="Davis C.M."/>
            <person name="Simpson J.R."/>
            <person name="Lauterbach L."/>
            <person name="Steele A.D."/>
            <person name="Gui C."/>
            <person name="Meng S."/>
            <person name="Li G."/>
            <person name="Viehrig K."/>
            <person name="Ye F."/>
            <person name="Su P."/>
            <person name="Kiefer A.F."/>
            <person name="Nichols A."/>
            <person name="Cepeda A.J."/>
            <person name="Yan W."/>
            <person name="Fan B."/>
            <person name="Jiang Y."/>
            <person name="Adhikari A."/>
            <person name="Zheng C.-J."/>
            <person name="Schuster L."/>
            <person name="Cowan T.M."/>
            <person name="Smanski M.J."/>
            <person name="Chevrette M.G."/>
            <person name="De Carvalho L.P.S."/>
            <person name="Shen B."/>
        </authorList>
    </citation>
    <scope>NUCLEOTIDE SEQUENCE [LARGE SCALE GENOMIC DNA]</scope>
    <source>
        <strain evidence="2 3">NPDC000632</strain>
    </source>
</reference>
<dbReference type="RefSeq" id="WP_350721438.1">
    <property type="nucleotide sequence ID" value="NZ_JBEPCO010000026.1"/>
</dbReference>
<organism evidence="2 3">
    <name type="scientific">Streptomyces flaveolus</name>
    <dbReference type="NCBI Taxonomy" id="67297"/>
    <lineage>
        <taxon>Bacteria</taxon>
        <taxon>Bacillati</taxon>
        <taxon>Actinomycetota</taxon>
        <taxon>Actinomycetes</taxon>
        <taxon>Kitasatosporales</taxon>
        <taxon>Streptomycetaceae</taxon>
        <taxon>Streptomyces</taxon>
    </lineage>
</organism>
<feature type="compositionally biased region" description="Polar residues" evidence="1">
    <location>
        <begin position="72"/>
        <end position="85"/>
    </location>
</feature>
<evidence type="ECO:0000256" key="1">
    <source>
        <dbReference type="SAM" id="MobiDB-lite"/>
    </source>
</evidence>
<evidence type="ECO:0000313" key="3">
    <source>
        <dbReference type="Proteomes" id="UP001490330"/>
    </source>
</evidence>
<dbReference type="EMBL" id="JBEPCV010000023">
    <property type="protein sequence ID" value="MER6906557.1"/>
    <property type="molecule type" value="Genomic_DNA"/>
</dbReference>
<dbReference type="Proteomes" id="UP001490330">
    <property type="component" value="Unassembled WGS sequence"/>
</dbReference>
<proteinExistence type="predicted"/>
<protein>
    <submittedName>
        <fullName evidence="2">Uncharacterized protein</fullName>
    </submittedName>
</protein>
<sequence>MRFYVRDDLYLKGGLDTGAIPAVGRLATENTLVNAVFTTPLDGNTVDLHASQRIYHLDDRSADKSPIDTDAWSPSGSTMSEESKS</sequence>
<gene>
    <name evidence="2" type="ORF">ABT322_23005</name>
</gene>
<evidence type="ECO:0000313" key="2">
    <source>
        <dbReference type="EMBL" id="MER6906557.1"/>
    </source>
</evidence>